<evidence type="ECO:0000313" key="3">
    <source>
        <dbReference type="EMBL" id="MDA2806526.1"/>
    </source>
</evidence>
<dbReference type="Proteomes" id="UP001165685">
    <property type="component" value="Unassembled WGS sequence"/>
</dbReference>
<keyword evidence="4" id="KW-1185">Reference proteome</keyword>
<evidence type="ECO:0000259" key="2">
    <source>
        <dbReference type="Pfam" id="PF00248"/>
    </source>
</evidence>
<dbReference type="SUPFAM" id="SSF51430">
    <property type="entry name" value="NAD(P)-linked oxidoreductase"/>
    <property type="match status" value="1"/>
</dbReference>
<dbReference type="PANTHER" id="PTHR43364:SF4">
    <property type="entry name" value="NAD(P)-LINKED OXIDOREDUCTASE SUPERFAMILY PROTEIN"/>
    <property type="match status" value="1"/>
</dbReference>
<proteinExistence type="predicted"/>
<dbReference type="InterPro" id="IPR036812">
    <property type="entry name" value="NAD(P)_OxRdtase_dom_sf"/>
</dbReference>
<dbReference type="PANTHER" id="PTHR43364">
    <property type="entry name" value="NADH-SPECIFIC METHYLGLYOXAL REDUCTASE-RELATED"/>
    <property type="match status" value="1"/>
</dbReference>
<dbReference type="EMBL" id="JAQFWP010000036">
    <property type="protein sequence ID" value="MDA2806526.1"/>
    <property type="molecule type" value="Genomic_DNA"/>
</dbReference>
<organism evidence="3 4">
    <name type="scientific">Nocardiopsis suaedae</name>
    <dbReference type="NCBI Taxonomy" id="3018444"/>
    <lineage>
        <taxon>Bacteria</taxon>
        <taxon>Bacillati</taxon>
        <taxon>Actinomycetota</taxon>
        <taxon>Actinomycetes</taxon>
        <taxon>Streptosporangiales</taxon>
        <taxon>Nocardiopsidaceae</taxon>
        <taxon>Nocardiopsis</taxon>
    </lineage>
</organism>
<dbReference type="Gene3D" id="3.20.20.100">
    <property type="entry name" value="NADP-dependent oxidoreductase domain"/>
    <property type="match status" value="1"/>
</dbReference>
<comment type="caution">
    <text evidence="3">The sequence shown here is derived from an EMBL/GenBank/DDBJ whole genome shotgun (WGS) entry which is preliminary data.</text>
</comment>
<protein>
    <submittedName>
        <fullName evidence="3">Aldo/keto reductase</fullName>
    </submittedName>
</protein>
<evidence type="ECO:0000256" key="1">
    <source>
        <dbReference type="ARBA" id="ARBA00023002"/>
    </source>
</evidence>
<dbReference type="InterPro" id="IPR023210">
    <property type="entry name" value="NADP_OxRdtase_dom"/>
</dbReference>
<dbReference type="RefSeq" id="WP_270679165.1">
    <property type="nucleotide sequence ID" value="NZ_JAQFWP010000036.1"/>
</dbReference>
<name>A0ABT4TQ87_9ACTN</name>
<accession>A0ABT4TQ87</accession>
<sequence length="331" mass="35564">MRHFLFGRTGLRVSELFLGGTPFFARGDGGAQRNHRHLLDTYAEAGGNTIDTASAYGDSEEVLGGLLHGERDRWVLATKFGLTRDPDDANAGGTHRRNLALSLDRSLRRLRTDRVDVLWVHLWDRNTPIEETMRALDDAVRAGKVLYTGISDSPAWVAARADALAEWRDWTPFAGIQVPYNVAARGVERDQLPMVGHLGLSAAVWRPTARGALAGAGGGAPSEHERWAVRAVAEVAAETGATPAQVAIAWTRARRRWVHPIVAASAPEVLKENLGAAGLELDAGAVARLDAAAEPEPGYLEAFTAEAETSPGVAGRVEVVPRAGDRRRGAV</sequence>
<dbReference type="InterPro" id="IPR020471">
    <property type="entry name" value="AKR"/>
</dbReference>
<gene>
    <name evidence="3" type="ORF">O4U47_18595</name>
</gene>
<feature type="domain" description="NADP-dependent oxidoreductase" evidence="2">
    <location>
        <begin position="18"/>
        <end position="293"/>
    </location>
</feature>
<evidence type="ECO:0000313" key="4">
    <source>
        <dbReference type="Proteomes" id="UP001165685"/>
    </source>
</evidence>
<dbReference type="Pfam" id="PF00248">
    <property type="entry name" value="Aldo_ket_red"/>
    <property type="match status" value="1"/>
</dbReference>
<dbReference type="PRINTS" id="PR00069">
    <property type="entry name" value="ALDKETRDTASE"/>
</dbReference>
<keyword evidence="1" id="KW-0560">Oxidoreductase</keyword>
<dbReference type="InterPro" id="IPR050523">
    <property type="entry name" value="AKR_Detox_Biosynth"/>
</dbReference>
<reference evidence="3" key="1">
    <citation type="submission" date="2023-01" db="EMBL/GenBank/DDBJ databases">
        <title>Draft genome sequence of Nocardiopsis sp. LSu2-4 isolated from halophytes.</title>
        <authorList>
            <person name="Duangmal K."/>
            <person name="Chantavorakit T."/>
        </authorList>
    </citation>
    <scope>NUCLEOTIDE SEQUENCE</scope>
    <source>
        <strain evidence="3">LSu2-4</strain>
    </source>
</reference>